<dbReference type="InterPro" id="IPR041470">
    <property type="entry name" value="GCP_N"/>
</dbReference>
<dbReference type="Pfam" id="PF17681">
    <property type="entry name" value="GCP_N_terminal"/>
    <property type="match status" value="1"/>
</dbReference>
<evidence type="ECO:0000256" key="4">
    <source>
        <dbReference type="RuleBase" id="RU363050"/>
    </source>
</evidence>
<keyword evidence="7" id="KW-1185">Reference proteome</keyword>
<evidence type="ECO:0000313" key="7">
    <source>
        <dbReference type="Proteomes" id="UP001331761"/>
    </source>
</evidence>
<protein>
    <recommendedName>
        <fullName evidence="4">Gamma-tubulin complex component</fullName>
    </recommendedName>
</protein>
<keyword evidence="1 4" id="KW-0963">Cytoplasm</keyword>
<keyword evidence="3 4" id="KW-0206">Cytoskeleton</keyword>
<dbReference type="InterPro" id="IPR007259">
    <property type="entry name" value="GCP"/>
</dbReference>
<evidence type="ECO:0000256" key="3">
    <source>
        <dbReference type="ARBA" id="ARBA00023212"/>
    </source>
</evidence>
<dbReference type="GO" id="GO:0051225">
    <property type="term" value="P:spindle assembly"/>
    <property type="evidence" value="ECO:0007669"/>
    <property type="project" value="TreeGrafter"/>
</dbReference>
<comment type="caution">
    <text evidence="6">The sequence shown here is derived from an EMBL/GenBank/DDBJ whole genome shotgun (WGS) entry which is preliminary data.</text>
</comment>
<evidence type="ECO:0000259" key="5">
    <source>
        <dbReference type="Pfam" id="PF17681"/>
    </source>
</evidence>
<organism evidence="6 7">
    <name type="scientific">Trichostrongylus colubriformis</name>
    <name type="common">Black scour worm</name>
    <dbReference type="NCBI Taxonomy" id="6319"/>
    <lineage>
        <taxon>Eukaryota</taxon>
        <taxon>Metazoa</taxon>
        <taxon>Ecdysozoa</taxon>
        <taxon>Nematoda</taxon>
        <taxon>Chromadorea</taxon>
        <taxon>Rhabditida</taxon>
        <taxon>Rhabditina</taxon>
        <taxon>Rhabditomorpha</taxon>
        <taxon>Strongyloidea</taxon>
        <taxon>Trichostrongylidae</taxon>
        <taxon>Trichostrongylus</taxon>
    </lineage>
</organism>
<dbReference type="GO" id="GO:0007020">
    <property type="term" value="P:microtubule nucleation"/>
    <property type="evidence" value="ECO:0007669"/>
    <property type="project" value="InterPro"/>
</dbReference>
<dbReference type="Proteomes" id="UP001331761">
    <property type="component" value="Unassembled WGS sequence"/>
</dbReference>
<evidence type="ECO:0000256" key="2">
    <source>
        <dbReference type="ARBA" id="ARBA00022701"/>
    </source>
</evidence>
<proteinExistence type="inferred from homology"/>
<name>A0AAN8IQ88_TRICO</name>
<comment type="similarity">
    <text evidence="4">Belongs to the TUBGCP family.</text>
</comment>
<feature type="domain" description="Gamma tubulin complex component protein N-terminal" evidence="5">
    <location>
        <begin position="56"/>
        <end position="320"/>
    </location>
</feature>
<dbReference type="PANTHER" id="PTHR19302">
    <property type="entry name" value="GAMMA TUBULIN COMPLEX PROTEIN"/>
    <property type="match status" value="1"/>
</dbReference>
<evidence type="ECO:0000313" key="6">
    <source>
        <dbReference type="EMBL" id="KAK5979428.1"/>
    </source>
</evidence>
<sequence>MSSDWRSIRADLVSKRFAFLGPYPPCPWYRQLHDEFVALVNISPEEQEHLMNDEVRMFLAGYESENIRFTYVSDTDAPVGIKVNPSLDPFMRSAVERFKKIFIDIWYIRVHGYVLKHDYSFSLTTRAVAEEVVKRLNRLICPIIEADAYDLADFGLNTLSRSVAAVQSSIKVYANVVTALKKDRLIGGQVLSLLYDMRMKVIVEKDIRDLQEIFDVAWKMFAMRVGAWVEQGLLNDSELEFIVWPTSSLSAAITQKILADATVTLDSSDYVLMKDLCPVFLLDLLPSIAKCGDYNMMMDKARMSEGKASTDWSKLDVTGLQRKVQEIERQKSAVVLKQLCASISFDSAIRDTMTLLLEGRDIDILLRFCQKESILDRPIEEVSKQQLRRVSESFIKGVARKFPFVSNFKLSSANKCVFEELRDSSLVNDAPAEQLEQQPQMLFLDLLSVAFTPPSKIEKLIPTHVVEMYILVFRTSILLNAAIMYLSEAIFELGLARNPANVGRACILSALYRNVTDLAVSLTNAVARGVTNFVSEMSKAESVDSALKLQKDVVFQIFAESGLNQWRKVAYLKRLVDLVTRLGVSGLLQSSTLSEDYYVILEDVESMQLVE</sequence>
<dbReference type="AlphaFoldDB" id="A0AAN8IQ88"/>
<dbReference type="GO" id="GO:0005874">
    <property type="term" value="C:microtubule"/>
    <property type="evidence" value="ECO:0007669"/>
    <property type="project" value="UniProtKB-KW"/>
</dbReference>
<dbReference type="GO" id="GO:0031122">
    <property type="term" value="P:cytoplasmic microtubule organization"/>
    <property type="evidence" value="ECO:0007669"/>
    <property type="project" value="TreeGrafter"/>
</dbReference>
<gene>
    <name evidence="6" type="ORF">GCK32_004380</name>
</gene>
<dbReference type="GO" id="GO:0051321">
    <property type="term" value="P:meiotic cell cycle"/>
    <property type="evidence" value="ECO:0007669"/>
    <property type="project" value="TreeGrafter"/>
</dbReference>
<dbReference type="GO" id="GO:0043015">
    <property type="term" value="F:gamma-tubulin binding"/>
    <property type="evidence" value="ECO:0007669"/>
    <property type="project" value="InterPro"/>
</dbReference>
<evidence type="ECO:0000256" key="1">
    <source>
        <dbReference type="ARBA" id="ARBA00022490"/>
    </source>
</evidence>
<dbReference type="GO" id="GO:0000930">
    <property type="term" value="C:gamma-tubulin complex"/>
    <property type="evidence" value="ECO:0007669"/>
    <property type="project" value="TreeGrafter"/>
</dbReference>
<dbReference type="EMBL" id="WIXE01008367">
    <property type="protein sequence ID" value="KAK5979428.1"/>
    <property type="molecule type" value="Genomic_DNA"/>
</dbReference>
<keyword evidence="2 4" id="KW-0493">Microtubule</keyword>
<dbReference type="GO" id="GO:0000922">
    <property type="term" value="C:spindle pole"/>
    <property type="evidence" value="ECO:0007669"/>
    <property type="project" value="InterPro"/>
</dbReference>
<dbReference type="GO" id="GO:0051011">
    <property type="term" value="F:microtubule minus-end binding"/>
    <property type="evidence" value="ECO:0007669"/>
    <property type="project" value="TreeGrafter"/>
</dbReference>
<accession>A0AAN8IQ88</accession>
<dbReference type="GO" id="GO:0000278">
    <property type="term" value="P:mitotic cell cycle"/>
    <property type="evidence" value="ECO:0007669"/>
    <property type="project" value="TreeGrafter"/>
</dbReference>
<comment type="subcellular location">
    <subcellularLocation>
        <location evidence="4">Cytoplasm</location>
        <location evidence="4">Cytoskeleton</location>
        <location evidence="4">Microtubule organizing center</location>
    </subcellularLocation>
</comment>
<reference evidence="6 7" key="1">
    <citation type="submission" date="2019-10" db="EMBL/GenBank/DDBJ databases">
        <title>Assembly and Annotation for the nematode Trichostrongylus colubriformis.</title>
        <authorList>
            <person name="Martin J."/>
        </authorList>
    </citation>
    <scope>NUCLEOTIDE SEQUENCE [LARGE SCALE GENOMIC DNA]</scope>
    <source>
        <strain evidence="6">G859</strain>
        <tissue evidence="6">Whole worm</tissue>
    </source>
</reference>